<dbReference type="InterPro" id="IPR054154">
    <property type="entry name" value="PEX14-like_M_plants"/>
</dbReference>
<reference evidence="3" key="2">
    <citation type="submission" date="2020-10" db="EMBL/GenBank/DDBJ databases">
        <authorList>
            <person name="Cooper E.A."/>
            <person name="Brenton Z.W."/>
            <person name="Flinn B.S."/>
            <person name="Jenkins J."/>
            <person name="Shu S."/>
            <person name="Flowers D."/>
            <person name="Luo F."/>
            <person name="Wang Y."/>
            <person name="Xia P."/>
            <person name="Barry K."/>
            <person name="Daum C."/>
            <person name="Lipzen A."/>
            <person name="Yoshinaga Y."/>
            <person name="Schmutz J."/>
            <person name="Saski C."/>
            <person name="Vermerris W."/>
            <person name="Kresovich S."/>
        </authorList>
    </citation>
    <scope>NUCLEOTIDE SEQUENCE</scope>
</reference>
<protein>
    <recommendedName>
        <fullName evidence="1">Peroxisomal membrane protein PEX14</fullName>
    </recommendedName>
    <alternativeName>
        <fullName evidence="1">Peroxin-14</fullName>
    </alternativeName>
</protein>
<organism evidence="3 4">
    <name type="scientific">Sorghum bicolor</name>
    <name type="common">Sorghum</name>
    <name type="synonym">Sorghum vulgare</name>
    <dbReference type="NCBI Taxonomy" id="4558"/>
    <lineage>
        <taxon>Eukaryota</taxon>
        <taxon>Viridiplantae</taxon>
        <taxon>Streptophyta</taxon>
        <taxon>Embryophyta</taxon>
        <taxon>Tracheophyta</taxon>
        <taxon>Spermatophyta</taxon>
        <taxon>Magnoliopsida</taxon>
        <taxon>Liliopsida</taxon>
        <taxon>Poales</taxon>
        <taxon>Poaceae</taxon>
        <taxon>PACMAD clade</taxon>
        <taxon>Panicoideae</taxon>
        <taxon>Andropogonodae</taxon>
        <taxon>Andropogoneae</taxon>
        <taxon>Sorghinae</taxon>
        <taxon>Sorghum</taxon>
    </lineage>
</organism>
<evidence type="ECO:0000259" key="2">
    <source>
        <dbReference type="Pfam" id="PF23020"/>
    </source>
</evidence>
<dbReference type="InterPro" id="IPR025655">
    <property type="entry name" value="PEX14"/>
</dbReference>
<keyword evidence="1" id="KW-0653">Protein transport</keyword>
<dbReference type="GO" id="GO:0016560">
    <property type="term" value="P:protein import into peroxisome matrix, docking"/>
    <property type="evidence" value="ECO:0007669"/>
    <property type="project" value="UniProtKB-UniRule"/>
</dbReference>
<dbReference type="GO" id="GO:0005778">
    <property type="term" value="C:peroxisomal membrane"/>
    <property type="evidence" value="ECO:0007669"/>
    <property type="project" value="UniProtKB-SubCell"/>
</dbReference>
<dbReference type="Proteomes" id="UP000807115">
    <property type="component" value="Chromosome 3"/>
</dbReference>
<feature type="domain" description="Peroxisomal membrane protein PEX14 central plants" evidence="2">
    <location>
        <begin position="49"/>
        <end position="124"/>
    </location>
</feature>
<name>A0A921REE6_SORBI</name>
<keyword evidence="1" id="KW-0472">Membrane</keyword>
<dbReference type="AlphaFoldDB" id="A0A921REE6"/>
<keyword evidence="1" id="KW-0813">Transport</keyword>
<comment type="function">
    <text evidence="1">Component of the PEX13-PEX14 docking complex, a translocon channel that specifically mediates the import of peroxisomal cargo proteins bound to PEX5 receptor. The PEX13-PEX14 docking complex forms a large import pore which can be opened to a diameter of about 9 nm. Mechanistically, PEX5 receptor along with cargo proteins associates with the PEX14 subunit of the PEX13-PEX14 docking complex in the cytosol, leading to the insertion of the receptor into the organelle membrane with the concomitant translocation of the cargo into the peroxisome matrix.</text>
</comment>
<comment type="similarity">
    <text evidence="1">Belongs to the peroxin-14 family.</text>
</comment>
<sequence>MASGLRHLLRPAATPSQQPESFAGVKTYTLAQPVHPATAGPVVLRTQPRFSWYQAFLAAGLLLGFGASDAVFIKSWIRNVVAEGDGTEGNQLKARIDEETAEAVKASASAVYAIAKTNQQLLSKDEVFTLPVHDLLLLLCK</sequence>
<evidence type="ECO:0000256" key="1">
    <source>
        <dbReference type="RuleBase" id="RU367032"/>
    </source>
</evidence>
<comment type="caution">
    <text evidence="3">The sequence shown here is derived from an EMBL/GenBank/DDBJ whole genome shotgun (WGS) entry which is preliminary data.</text>
</comment>
<comment type="subcellular location">
    <subcellularLocation>
        <location evidence="1">Peroxisome membrane</location>
    </subcellularLocation>
</comment>
<evidence type="ECO:0000313" key="4">
    <source>
        <dbReference type="Proteomes" id="UP000807115"/>
    </source>
</evidence>
<dbReference type="PANTHER" id="PTHR23058:SF0">
    <property type="entry name" value="PEROXISOMAL MEMBRANE PROTEIN PEX14"/>
    <property type="match status" value="1"/>
</dbReference>
<reference evidence="3" key="1">
    <citation type="journal article" date="2019" name="BMC Genomics">
        <title>A new reference genome for Sorghum bicolor reveals high levels of sequence similarity between sweet and grain genotypes: implications for the genetics of sugar metabolism.</title>
        <authorList>
            <person name="Cooper E.A."/>
            <person name="Brenton Z.W."/>
            <person name="Flinn B.S."/>
            <person name="Jenkins J."/>
            <person name="Shu S."/>
            <person name="Flowers D."/>
            <person name="Luo F."/>
            <person name="Wang Y."/>
            <person name="Xia P."/>
            <person name="Barry K."/>
            <person name="Daum C."/>
            <person name="Lipzen A."/>
            <person name="Yoshinaga Y."/>
            <person name="Schmutz J."/>
            <person name="Saski C."/>
            <person name="Vermerris W."/>
            <person name="Kresovich S."/>
        </authorList>
    </citation>
    <scope>NUCLEOTIDE SEQUENCE</scope>
</reference>
<accession>A0A921REE6</accession>
<dbReference type="Gramene" id="EES03277">
    <property type="protein sequence ID" value="EES03277"/>
    <property type="gene ID" value="SORBI_3003G220900"/>
</dbReference>
<keyword evidence="1" id="KW-0576">Peroxisome</keyword>
<evidence type="ECO:0000313" key="3">
    <source>
        <dbReference type="EMBL" id="KAG0538472.1"/>
    </source>
</evidence>
<gene>
    <name evidence="3" type="ORF">BDA96_03G239100</name>
</gene>
<proteinExistence type="inferred from homology"/>
<dbReference type="EMBL" id="CM027682">
    <property type="protein sequence ID" value="KAG0538472.1"/>
    <property type="molecule type" value="Genomic_DNA"/>
</dbReference>
<dbReference type="PANTHER" id="PTHR23058">
    <property type="entry name" value="PEROXISOMAL MEMBRANE PROTEIN PEX14"/>
    <property type="match status" value="1"/>
</dbReference>
<dbReference type="Pfam" id="PF23020">
    <property type="entry name" value="PEX14-like_2nd"/>
    <property type="match status" value="1"/>
</dbReference>